<reference evidence="2 3" key="1">
    <citation type="submission" date="2021-06" db="EMBL/GenBank/DDBJ databases">
        <title>Caerostris darwini draft genome.</title>
        <authorList>
            <person name="Kono N."/>
            <person name="Arakawa K."/>
        </authorList>
    </citation>
    <scope>NUCLEOTIDE SEQUENCE [LARGE SCALE GENOMIC DNA]</scope>
</reference>
<keyword evidence="3" id="KW-1185">Reference proteome</keyword>
<organism evidence="2 3">
    <name type="scientific">Caerostris darwini</name>
    <dbReference type="NCBI Taxonomy" id="1538125"/>
    <lineage>
        <taxon>Eukaryota</taxon>
        <taxon>Metazoa</taxon>
        <taxon>Ecdysozoa</taxon>
        <taxon>Arthropoda</taxon>
        <taxon>Chelicerata</taxon>
        <taxon>Arachnida</taxon>
        <taxon>Araneae</taxon>
        <taxon>Araneomorphae</taxon>
        <taxon>Entelegynae</taxon>
        <taxon>Araneoidea</taxon>
        <taxon>Araneidae</taxon>
        <taxon>Caerostris</taxon>
    </lineage>
</organism>
<evidence type="ECO:0000313" key="3">
    <source>
        <dbReference type="Proteomes" id="UP001054837"/>
    </source>
</evidence>
<accession>A0AAV4UVF5</accession>
<comment type="caution">
    <text evidence="2">The sequence shown here is derived from an EMBL/GenBank/DDBJ whole genome shotgun (WGS) entry which is preliminary data.</text>
</comment>
<name>A0AAV4UVF5_9ARAC</name>
<dbReference type="AlphaFoldDB" id="A0AAV4UVF5"/>
<dbReference type="Proteomes" id="UP001054837">
    <property type="component" value="Unassembled WGS sequence"/>
</dbReference>
<dbReference type="EMBL" id="BPLQ01011964">
    <property type="protein sequence ID" value="GIY61655.1"/>
    <property type="molecule type" value="Genomic_DNA"/>
</dbReference>
<evidence type="ECO:0000313" key="2">
    <source>
        <dbReference type="EMBL" id="GIY61655.1"/>
    </source>
</evidence>
<protein>
    <submittedName>
        <fullName evidence="2">Uncharacterized protein</fullName>
    </submittedName>
</protein>
<evidence type="ECO:0000256" key="1">
    <source>
        <dbReference type="SAM" id="MobiDB-lite"/>
    </source>
</evidence>
<proteinExistence type="predicted"/>
<sequence length="104" mass="11970">MLSVRMSVRPGVVCVAEKRVCSHSLLSRVKWNTRATPPPVTTRRSSPTERVHSASNRSGEFQRAKGAYANLNCQMRRRKKAPIFQKRFTVGLHYEIPLYMYSFV</sequence>
<gene>
    <name evidence="2" type="ORF">CDAR_127471</name>
</gene>
<feature type="region of interest" description="Disordered" evidence="1">
    <location>
        <begin position="33"/>
        <end position="59"/>
    </location>
</feature>